<comment type="caution">
    <text evidence="3">The sequence shown here is derived from an EMBL/GenBank/DDBJ whole genome shotgun (WGS) entry which is preliminary data.</text>
</comment>
<reference evidence="3 4" key="1">
    <citation type="submission" date="2021-07" db="EMBL/GenBank/DDBJ databases">
        <authorList>
            <person name="So Y."/>
        </authorList>
    </citation>
    <scope>NUCLEOTIDE SEQUENCE [LARGE SCALE GENOMIC DNA]</scope>
    <source>
        <strain evidence="3 4">HJA6</strain>
    </source>
</reference>
<evidence type="ECO:0000313" key="3">
    <source>
        <dbReference type="EMBL" id="MBW6396339.1"/>
    </source>
</evidence>
<protein>
    <recommendedName>
        <fullName evidence="2">VWFA domain-containing protein</fullName>
    </recommendedName>
</protein>
<dbReference type="Gene3D" id="3.40.50.410">
    <property type="entry name" value="von Willebrand factor, type A domain"/>
    <property type="match status" value="1"/>
</dbReference>
<sequence>MGTSNGTVLGLTKVYDEGPASDRWNLVLVAEGYTSAQILDFQASVQDFVTYLFTQPPFDEPAVACGINIWRLDVSSDESGADDPMCGDGAGAGTTAATYFDATYCSDGAIRRLLAGDSDLVRDTVAAALPEYDAIIVLVNGAIRGGAGGSVAWLSTSSGDWREVAVHELGHSAFGLADEYDYYSTDDEEGHDNYTGGEPSEPNVTAEDDPATVKWSALVTAGASVPTMSNADCGNPNNAPSPVAAGTVGTFEGARYFHCDAYRPEYACMMRTTGSAFCAVCRRTIRNFYATFAAPSPATGVTLTTPTLDFTDTPVGSTMLRAASFQVESCVPVTFEVTAAPGAPFAVHGALLVTSLPAGGPLRTARVFFSYAAGAVGTSATDSATIRCIETAQDFVVALNGNTVARPTVAVQLVLDRSGSMLDAVPGIGDKANLLRFAANVLVDLLYPDSGIGLNAFDQDPHPLMDVQVAGPAGIGAGRLAARAQIGAYAPNPSGMTAIGDGIELGKAKLDAAGFYDAKAMIVLTDGIETASKRVSEVAAGVIGQRVFGIGLGTADGVQPATLDALANNTGGYLLMTGQVTEETAFQLAKYYLQILAGVTNNDIVLDPEGSVLSGQVIRIPFDVIEEDIEITAVVVTPFPRGLLMALESPNGDIFGEPDAATDPTITYAYGQGTVHLRASLPMEKAGRPSHAGRWNLLIAMGKRGQYVAGGSLTHVPNVPGFTTAAGGLRYSASVFAYSNVKLVARCEQNGLEPGAVLTVTATLTQSSLPIEGTATVTAEITRPDGSMATVPMAMVEQGRWQLLLTTTTQGVYRFRVLAVGRTIRDQRFTREQIVTGAVWRGGNTPGDPGAGGDPGGGPGRDPIGDLLCCLLHSGAIGPEALKRLEALGIDPKRFLECLRKACRDRKG</sequence>
<dbReference type="Proteomes" id="UP001196565">
    <property type="component" value="Unassembled WGS sequence"/>
</dbReference>
<dbReference type="SUPFAM" id="SSF53300">
    <property type="entry name" value="vWA-like"/>
    <property type="match status" value="1"/>
</dbReference>
<evidence type="ECO:0000259" key="2">
    <source>
        <dbReference type="PROSITE" id="PS50234"/>
    </source>
</evidence>
<dbReference type="RefSeq" id="WP_219760723.1">
    <property type="nucleotide sequence ID" value="NZ_JAHYBZ010000001.1"/>
</dbReference>
<feature type="region of interest" description="Disordered" evidence="1">
    <location>
        <begin position="839"/>
        <end position="859"/>
    </location>
</feature>
<evidence type="ECO:0000313" key="4">
    <source>
        <dbReference type="Proteomes" id="UP001196565"/>
    </source>
</evidence>
<dbReference type="SMART" id="SM00327">
    <property type="entry name" value="VWA"/>
    <property type="match status" value="1"/>
</dbReference>
<name>A0ABS7A220_9PROT</name>
<dbReference type="InterPro" id="IPR002035">
    <property type="entry name" value="VWF_A"/>
</dbReference>
<dbReference type="Gene3D" id="3.40.390.10">
    <property type="entry name" value="Collagenase (Catalytic Domain)"/>
    <property type="match status" value="1"/>
</dbReference>
<gene>
    <name evidence="3" type="ORF">KPL78_00700</name>
</gene>
<keyword evidence="4" id="KW-1185">Reference proteome</keyword>
<feature type="region of interest" description="Disordered" evidence="1">
    <location>
        <begin position="187"/>
        <end position="208"/>
    </location>
</feature>
<dbReference type="InterPro" id="IPR036465">
    <property type="entry name" value="vWFA_dom_sf"/>
</dbReference>
<dbReference type="Pfam" id="PF09471">
    <property type="entry name" value="Peptidase_M64"/>
    <property type="match status" value="2"/>
</dbReference>
<feature type="compositionally biased region" description="Gly residues" evidence="1">
    <location>
        <begin position="849"/>
        <end position="859"/>
    </location>
</feature>
<dbReference type="InterPro" id="IPR024079">
    <property type="entry name" value="MetalloPept_cat_dom_sf"/>
</dbReference>
<evidence type="ECO:0000256" key="1">
    <source>
        <dbReference type="SAM" id="MobiDB-lite"/>
    </source>
</evidence>
<proteinExistence type="predicted"/>
<dbReference type="EMBL" id="JAHYBZ010000001">
    <property type="protein sequence ID" value="MBW6396339.1"/>
    <property type="molecule type" value="Genomic_DNA"/>
</dbReference>
<feature type="domain" description="VWFA" evidence="2">
    <location>
        <begin position="410"/>
        <end position="595"/>
    </location>
</feature>
<accession>A0ABS7A220</accession>
<organism evidence="3 4">
    <name type="scientific">Roseomonas alba</name>
    <dbReference type="NCBI Taxonomy" id="2846776"/>
    <lineage>
        <taxon>Bacteria</taxon>
        <taxon>Pseudomonadati</taxon>
        <taxon>Pseudomonadota</taxon>
        <taxon>Alphaproteobacteria</taxon>
        <taxon>Acetobacterales</taxon>
        <taxon>Roseomonadaceae</taxon>
        <taxon>Roseomonas</taxon>
    </lineage>
</organism>
<dbReference type="PROSITE" id="PS50234">
    <property type="entry name" value="VWFA"/>
    <property type="match status" value="1"/>
</dbReference>
<dbReference type="InterPro" id="IPR019026">
    <property type="entry name" value="Peptidase_M64_IgA"/>
</dbReference>